<evidence type="ECO:0000313" key="2">
    <source>
        <dbReference type="WBParaSite" id="RSKR_0000695400.1"/>
    </source>
</evidence>
<reference evidence="2" key="1">
    <citation type="submission" date="2016-11" db="UniProtKB">
        <authorList>
            <consortium name="WormBaseParasite"/>
        </authorList>
    </citation>
    <scope>IDENTIFICATION</scope>
    <source>
        <strain evidence="2">KR3021</strain>
    </source>
</reference>
<evidence type="ECO:0000313" key="1">
    <source>
        <dbReference type="Proteomes" id="UP000095286"/>
    </source>
</evidence>
<dbReference type="Proteomes" id="UP000095286">
    <property type="component" value="Unplaced"/>
</dbReference>
<name>A0AC35U2X9_9BILA</name>
<accession>A0AC35U2X9</accession>
<dbReference type="WBParaSite" id="RSKR_0000695400.1">
    <property type="protein sequence ID" value="RSKR_0000695400.1"/>
    <property type="gene ID" value="RSKR_0000695400"/>
</dbReference>
<protein>
    <submittedName>
        <fullName evidence="2">Uncharacterized protein</fullName>
    </submittedName>
</protein>
<proteinExistence type="predicted"/>
<organism evidence="1 2">
    <name type="scientific">Rhabditophanes sp. KR3021</name>
    <dbReference type="NCBI Taxonomy" id="114890"/>
    <lineage>
        <taxon>Eukaryota</taxon>
        <taxon>Metazoa</taxon>
        <taxon>Ecdysozoa</taxon>
        <taxon>Nematoda</taxon>
        <taxon>Chromadorea</taxon>
        <taxon>Rhabditida</taxon>
        <taxon>Tylenchina</taxon>
        <taxon>Panagrolaimomorpha</taxon>
        <taxon>Strongyloidoidea</taxon>
        <taxon>Alloionematidae</taxon>
        <taxon>Rhabditophanes</taxon>
    </lineage>
</organism>
<sequence length="230" mass="25259">MAPSTLNTPSKTTKTIAKSAPKTIAKPSTKKPASLEKTSRKLITRAGSTTADITPKNARKLNGGDMTGITRKSSAPQGKNRLIRTSSVISDASNGNNADFENLNGKPSSKKNKPKQTIGRIGKSGSVNKKPRFCNASFHYNRCDVPFYQNILKREFNSIITKFTRAELAEGFDVPGLSHLSHSHKRELAQLMASAPKVTNEAFLIKKANAKKMPYLLRERGTHNFIQSYI</sequence>